<keyword evidence="3" id="KW-1185">Reference proteome</keyword>
<protein>
    <recommendedName>
        <fullName evidence="4">Sporulation related protein</fullName>
    </recommendedName>
</protein>
<evidence type="ECO:0000313" key="2">
    <source>
        <dbReference type="EMBL" id="NHC12899.1"/>
    </source>
</evidence>
<evidence type="ECO:0008006" key="4">
    <source>
        <dbReference type="Google" id="ProtNLM"/>
    </source>
</evidence>
<reference evidence="2 3" key="1">
    <citation type="submission" date="2020-03" db="EMBL/GenBank/DDBJ databases">
        <title>Two novel Motilibacter sp.</title>
        <authorList>
            <person name="Liu S."/>
        </authorList>
    </citation>
    <scope>NUCLEOTIDE SEQUENCE [LARGE SCALE GENOMIC DNA]</scope>
    <source>
        <strain evidence="2 3">E257</strain>
    </source>
</reference>
<proteinExistence type="predicted"/>
<name>A0ABX0GTC3_9ACTN</name>
<gene>
    <name evidence="2" type="ORF">G9H71_03800</name>
</gene>
<organism evidence="2 3">
    <name type="scientific">Motilibacter deserti</name>
    <dbReference type="NCBI Taxonomy" id="2714956"/>
    <lineage>
        <taxon>Bacteria</taxon>
        <taxon>Bacillati</taxon>
        <taxon>Actinomycetota</taxon>
        <taxon>Actinomycetes</taxon>
        <taxon>Motilibacterales</taxon>
        <taxon>Motilibacteraceae</taxon>
        <taxon>Motilibacter</taxon>
    </lineage>
</organism>
<evidence type="ECO:0000313" key="3">
    <source>
        <dbReference type="Proteomes" id="UP000800981"/>
    </source>
</evidence>
<comment type="caution">
    <text evidence="2">The sequence shown here is derived from an EMBL/GenBank/DDBJ whole genome shotgun (WGS) entry which is preliminary data.</text>
</comment>
<feature type="region of interest" description="Disordered" evidence="1">
    <location>
        <begin position="25"/>
        <end position="95"/>
    </location>
</feature>
<dbReference type="Proteomes" id="UP000800981">
    <property type="component" value="Unassembled WGS sequence"/>
</dbReference>
<dbReference type="RefSeq" id="WP_166278022.1">
    <property type="nucleotide sequence ID" value="NZ_JAANNP010000001.1"/>
</dbReference>
<dbReference type="EMBL" id="JAANNP010000001">
    <property type="protein sequence ID" value="NHC12899.1"/>
    <property type="molecule type" value="Genomic_DNA"/>
</dbReference>
<accession>A0ABX0GTC3</accession>
<evidence type="ECO:0000256" key="1">
    <source>
        <dbReference type="SAM" id="MobiDB-lite"/>
    </source>
</evidence>
<sequence>MAIVAALLVGAVLVVGGVLTLGGGDDEPASTAEPVGGAAAGAPGGEEELYPDTAPMDDGFVDVPDPAPSLAEPTEAVPPEPEPEPETTAPDAGSALPTSMFYTVVMSSNTAADGGHEAALEDARNIEAAGYEALVFRSDDYSNLRPGYWVAAAGVHSTLAEARAEANALRDVVPGIEVPYPRCVGTEEECPDDDLSS</sequence>